<sequence>MSLVFHVPSTSPGTPAQRRELLHALATALEAARDEVVKVAGAETGLTDARLNGELDRTSGQLRLLGDYVADGRHQSTRVSPGAGPGGVDIRQIVVPVGPVAVFAASNFPLAFGVLGGDTGSALAAGCPVLVKAHPAQPRTSELLASIAAPILGGAFAIVHGGADVSLAVVRHPEIKAVGFTGSLVGGRALMDEAAARPDPIPVYAEMGSINPVFVLPGAAADLDRAGALAAAVTGSSGQLCTKPGLVVVPSTATPFAEALAEAVADTPVHRMLTDGMAAAHADWIGTLRTSGLAVSIGTATPAAVATIVDADSLGESLLSEHFGPSVVIVLADDFPALAATLDGQLTATVHASLPEDAEDARDLLPVLVQKAGRVVWNGVPTGVAVVDAMLHGGPWPATSAAWSTSVGTAAVERFQRPVALQGVPTDLLP</sequence>
<reference evidence="4" key="1">
    <citation type="journal article" date="2019" name="Int. J. Syst. Evol. Microbiol.">
        <title>The Global Catalogue of Microorganisms (GCM) 10K type strain sequencing project: providing services to taxonomists for standard genome sequencing and annotation.</title>
        <authorList>
            <consortium name="The Broad Institute Genomics Platform"/>
            <consortium name="The Broad Institute Genome Sequencing Center for Infectious Disease"/>
            <person name="Wu L."/>
            <person name="Ma J."/>
        </authorList>
    </citation>
    <scope>NUCLEOTIDE SEQUENCE [LARGE SCALE GENOMIC DNA]</scope>
    <source>
        <strain evidence="4">CGMCC 4.7289</strain>
    </source>
</reference>
<feature type="domain" description="Aldehyde dehydrogenase" evidence="2">
    <location>
        <begin position="14"/>
        <end position="274"/>
    </location>
</feature>
<evidence type="ECO:0000256" key="1">
    <source>
        <dbReference type="ARBA" id="ARBA00023002"/>
    </source>
</evidence>
<comment type="caution">
    <text evidence="3">The sequence shown here is derived from an EMBL/GenBank/DDBJ whole genome shotgun (WGS) entry which is preliminary data.</text>
</comment>
<keyword evidence="4" id="KW-1185">Reference proteome</keyword>
<dbReference type="InterPro" id="IPR050740">
    <property type="entry name" value="Aldehyde_DH_Superfamily"/>
</dbReference>
<dbReference type="Gene3D" id="3.40.605.10">
    <property type="entry name" value="Aldehyde Dehydrogenase, Chain A, domain 1"/>
    <property type="match status" value="1"/>
</dbReference>
<protein>
    <submittedName>
        <fullName evidence="3">Aldehyde dehydrogenase family protein</fullName>
    </submittedName>
</protein>
<dbReference type="InterPro" id="IPR016162">
    <property type="entry name" value="Ald_DH_N"/>
</dbReference>
<evidence type="ECO:0000313" key="4">
    <source>
        <dbReference type="Proteomes" id="UP001595816"/>
    </source>
</evidence>
<evidence type="ECO:0000313" key="3">
    <source>
        <dbReference type="EMBL" id="MFC4136511.1"/>
    </source>
</evidence>
<dbReference type="Gene3D" id="3.40.309.10">
    <property type="entry name" value="Aldehyde Dehydrogenase, Chain A, domain 2"/>
    <property type="match status" value="1"/>
</dbReference>
<dbReference type="SUPFAM" id="SSF53720">
    <property type="entry name" value="ALDH-like"/>
    <property type="match status" value="1"/>
</dbReference>
<organism evidence="3 4">
    <name type="scientific">Hamadaea flava</name>
    <dbReference type="NCBI Taxonomy" id="1742688"/>
    <lineage>
        <taxon>Bacteria</taxon>
        <taxon>Bacillati</taxon>
        <taxon>Actinomycetota</taxon>
        <taxon>Actinomycetes</taxon>
        <taxon>Micromonosporales</taxon>
        <taxon>Micromonosporaceae</taxon>
        <taxon>Hamadaea</taxon>
    </lineage>
</organism>
<proteinExistence type="predicted"/>
<dbReference type="Proteomes" id="UP001595816">
    <property type="component" value="Unassembled WGS sequence"/>
</dbReference>
<gene>
    <name evidence="3" type="ORF">ACFOZ4_38380</name>
</gene>
<dbReference type="EMBL" id="JBHSAY010000031">
    <property type="protein sequence ID" value="MFC4136511.1"/>
    <property type="molecule type" value="Genomic_DNA"/>
</dbReference>
<dbReference type="RefSeq" id="WP_253758600.1">
    <property type="nucleotide sequence ID" value="NZ_JAMZDZ010000001.1"/>
</dbReference>
<accession>A0ABV8LZJ4</accession>
<dbReference type="Pfam" id="PF00171">
    <property type="entry name" value="Aldedh"/>
    <property type="match status" value="1"/>
</dbReference>
<dbReference type="InterPro" id="IPR016163">
    <property type="entry name" value="Ald_DH_C"/>
</dbReference>
<name>A0ABV8LZJ4_9ACTN</name>
<dbReference type="PANTHER" id="PTHR43353:SF3">
    <property type="entry name" value="ALDEHYDE DEHYDROGENASE-RELATED"/>
    <property type="match status" value="1"/>
</dbReference>
<dbReference type="InterPro" id="IPR016161">
    <property type="entry name" value="Ald_DH/histidinol_DH"/>
</dbReference>
<keyword evidence="1" id="KW-0560">Oxidoreductase</keyword>
<dbReference type="PANTHER" id="PTHR43353">
    <property type="entry name" value="SUCCINATE-SEMIALDEHYDE DEHYDROGENASE, MITOCHONDRIAL"/>
    <property type="match status" value="1"/>
</dbReference>
<evidence type="ECO:0000259" key="2">
    <source>
        <dbReference type="Pfam" id="PF00171"/>
    </source>
</evidence>
<dbReference type="InterPro" id="IPR015590">
    <property type="entry name" value="Aldehyde_DH_dom"/>
</dbReference>